<dbReference type="EMBL" id="ACNN01000020">
    <property type="protein sequence ID" value="EEN82847.1"/>
    <property type="molecule type" value="Genomic_DNA"/>
</dbReference>
<proteinExistence type="predicted"/>
<organism evidence="3 4">
    <name type="scientific">Porphyromonas endodontalis (strain ATCC 35406 / DSM 24491 / JCM 8526 / CCUG 16442 / BCRC 14492 / NCTC 13058 / HG 370)</name>
    <name type="common">Bacteroides endodontalis</name>
    <dbReference type="NCBI Taxonomy" id="553175"/>
    <lineage>
        <taxon>Bacteria</taxon>
        <taxon>Pseudomonadati</taxon>
        <taxon>Bacteroidota</taxon>
        <taxon>Bacteroidia</taxon>
        <taxon>Bacteroidales</taxon>
        <taxon>Porphyromonadaceae</taxon>
        <taxon>Porphyromonas</taxon>
    </lineage>
</organism>
<dbReference type="PROSITE" id="PS51257">
    <property type="entry name" value="PROKAR_LIPOPROTEIN"/>
    <property type="match status" value="1"/>
</dbReference>
<feature type="compositionally biased region" description="Acidic residues" evidence="1">
    <location>
        <begin position="463"/>
        <end position="474"/>
    </location>
</feature>
<dbReference type="Gene3D" id="2.60.40.3690">
    <property type="match status" value="1"/>
</dbReference>
<name>C3JAZ5_POREA</name>
<gene>
    <name evidence="3" type="ORF">POREN0001_0387</name>
</gene>
<feature type="domain" description="Minor fimbrium subunit Mfa1 C-terminal" evidence="2">
    <location>
        <begin position="399"/>
        <end position="495"/>
    </location>
</feature>
<keyword evidence="4" id="KW-1185">Reference proteome</keyword>
<comment type="caution">
    <text evidence="3">The sequence shown here is derived from an EMBL/GenBank/DDBJ whole genome shotgun (WGS) entry which is preliminary data.</text>
</comment>
<dbReference type="NCBIfam" id="NF038041">
    <property type="entry name" value="fim_Mfa1_fam"/>
    <property type="match status" value="1"/>
</dbReference>
<dbReference type="GO" id="GO:0009418">
    <property type="term" value="C:pilus shaft"/>
    <property type="evidence" value="ECO:0007669"/>
    <property type="project" value="InterPro"/>
</dbReference>
<dbReference type="STRING" id="553175.POREN0001_0387"/>
<feature type="region of interest" description="Disordered" evidence="1">
    <location>
        <begin position="445"/>
        <end position="478"/>
    </location>
</feature>
<evidence type="ECO:0000259" key="2">
    <source>
        <dbReference type="Pfam" id="PF15495"/>
    </source>
</evidence>
<protein>
    <recommendedName>
        <fullName evidence="2">Minor fimbrium subunit Mfa1 C-terminal domain-containing protein</fullName>
    </recommendedName>
</protein>
<dbReference type="InterPro" id="IPR047786">
    <property type="entry name" value="Mfa1_fim"/>
</dbReference>
<dbReference type="eggNOG" id="ENOG50339MN">
    <property type="taxonomic scope" value="Bacteria"/>
</dbReference>
<sequence>MKQKNFSKWIFAGAALLLGLTSCNNKKEDDLSREKGYDTYTTIALSLPSSLRAGDDDYNKQGTPYTGVDHIKTLTLYIIDDAKPAEKPEVHHFTEDNLHLDGATGKVTMAPFRTKSGKKIVYAVINITNTIKTDLDAANNRADFDAAYKKDYEAFSASAPIASLDNNNKDVIVMTGKPVTQDIKPNVSALNAPAVNNVVITVSRAAARVSVTATATEKAANTGVYEVKATLTGGQTKTFGEISNLKWSVAQYEKKFYLLQKDDRKSPNYDWTPNHNYTTEAPKRYDYTQLKGDKFFDIKHVDSYGLPQVASIKYKYISETTHANATDPSDPKTSGYRKGNTTYVLIKGKFTPADDMWAPGEKVLMAPDGDLFYGLATQKFYSSELKAKNAGNAANKIVTYKKGMVFYFLWVNPNIVDMTKWSMSPVYRNNIYNVDIKSFQNIGLSGNPFNPDDPSDPDKPDPDDPDTPDPDEPLPTEKTFMVATITITPWTWHNYSIDL</sequence>
<dbReference type="Gene3D" id="2.60.40.2580">
    <property type="match status" value="1"/>
</dbReference>
<dbReference type="Proteomes" id="UP000004295">
    <property type="component" value="Unassembled WGS sequence"/>
</dbReference>
<dbReference type="AlphaFoldDB" id="C3JAZ5"/>
<dbReference type="GeneID" id="93365366"/>
<reference evidence="3 4" key="1">
    <citation type="submission" date="2009-04" db="EMBL/GenBank/DDBJ databases">
        <authorList>
            <person name="Sebastian Y."/>
            <person name="Madupu R."/>
            <person name="Durkin A.S."/>
            <person name="Torralba M."/>
            <person name="Methe B."/>
            <person name="Sutton G.G."/>
            <person name="Strausberg R.L."/>
            <person name="Nelson K.E."/>
        </authorList>
    </citation>
    <scope>NUCLEOTIDE SEQUENCE [LARGE SCALE GENOMIC DNA]</scope>
    <source>
        <strain evidence="4">ATCC 35406 / BCRC 14492 / JCM 8526 / NCTC 13058 / HG 370</strain>
    </source>
</reference>
<evidence type="ECO:0000313" key="3">
    <source>
        <dbReference type="EMBL" id="EEN82847.1"/>
    </source>
</evidence>
<evidence type="ECO:0000256" key="1">
    <source>
        <dbReference type="SAM" id="MobiDB-lite"/>
    </source>
</evidence>
<dbReference type="InterPro" id="IPR029140">
    <property type="entry name" value="Mfa1_C"/>
</dbReference>
<dbReference type="RefSeq" id="WP_004333844.1">
    <property type="nucleotide sequence ID" value="NZ_ACNN01000020.1"/>
</dbReference>
<dbReference type="Pfam" id="PF15495">
    <property type="entry name" value="Fimbrillin_C"/>
    <property type="match status" value="1"/>
</dbReference>
<accession>C3JAZ5</accession>
<evidence type="ECO:0000313" key="4">
    <source>
        <dbReference type="Proteomes" id="UP000004295"/>
    </source>
</evidence>